<evidence type="ECO:0000313" key="2">
    <source>
        <dbReference type="Proteomes" id="UP000269226"/>
    </source>
</evidence>
<proteinExistence type="predicted"/>
<protein>
    <recommendedName>
        <fullName evidence="3">Cysteine desulfurase</fullName>
    </recommendedName>
</protein>
<evidence type="ECO:0008006" key="3">
    <source>
        <dbReference type="Google" id="ProtNLM"/>
    </source>
</evidence>
<name>A0A2Z5Y343_9ENTE</name>
<evidence type="ECO:0000313" key="1">
    <source>
        <dbReference type="EMBL" id="BBC61180.1"/>
    </source>
</evidence>
<dbReference type="Pfam" id="PF08866">
    <property type="entry name" value="DUF1831"/>
    <property type="match status" value="1"/>
</dbReference>
<dbReference type="Proteomes" id="UP000269226">
    <property type="component" value="Chromosome"/>
</dbReference>
<reference evidence="1 2" key="1">
    <citation type="submission" date="2018-01" db="EMBL/GenBank/DDBJ databases">
        <title>Whole genome sequence of Melissococcus plutonius DAT561.</title>
        <authorList>
            <person name="Okumura K."/>
            <person name="Takamatsu D."/>
            <person name="Okura M."/>
        </authorList>
    </citation>
    <scope>NUCLEOTIDE SEQUENCE [LARGE SCALE GENOMIC DNA]</scope>
    <source>
        <strain evidence="1 2">DAT561</strain>
    </source>
</reference>
<sequence length="115" mass="13015">MAFAKTATIEGGTTTYTLHPQIKRYTLKDNGFVETPSRNFQFIRSLEATPQNRDGFKLKIVISKDLKTLKMSVTTANGLKAVNIFKNDQHKASQEKLNFLIETLMNNHILTKVEA</sequence>
<dbReference type="EMBL" id="AP018492">
    <property type="protein sequence ID" value="BBC61180.1"/>
    <property type="molecule type" value="Genomic_DNA"/>
</dbReference>
<accession>A0A2Z5Y343</accession>
<dbReference type="InterPro" id="IPR014965">
    <property type="entry name" value="Amino_acid_metab_prot_put"/>
</dbReference>
<dbReference type="Gene3D" id="3.30.1820.10">
    <property type="entry name" value="Lp2179-like"/>
    <property type="match status" value="1"/>
</dbReference>
<gene>
    <name evidence="1" type="ORF">DAT561_1070</name>
</gene>
<dbReference type="RefSeq" id="WP_015695072.1">
    <property type="nucleotide sequence ID" value="NZ_AP018492.1"/>
</dbReference>
<dbReference type="InterPro" id="IPR035942">
    <property type="entry name" value="Lp2179-like_sf"/>
</dbReference>
<organism evidence="1 2">
    <name type="scientific">Melissococcus plutonius</name>
    <dbReference type="NCBI Taxonomy" id="33970"/>
    <lineage>
        <taxon>Bacteria</taxon>
        <taxon>Bacillati</taxon>
        <taxon>Bacillota</taxon>
        <taxon>Bacilli</taxon>
        <taxon>Lactobacillales</taxon>
        <taxon>Enterococcaceae</taxon>
        <taxon>Melissococcus</taxon>
    </lineage>
</organism>
<dbReference type="SUPFAM" id="SSF160800">
    <property type="entry name" value="Lp2179-like"/>
    <property type="match status" value="1"/>
</dbReference>
<dbReference type="GeneID" id="57043616"/>
<dbReference type="AlphaFoldDB" id="A0A2Z5Y343"/>